<keyword evidence="3 7" id="KW-0812">Transmembrane</keyword>
<feature type="compositionally biased region" description="Polar residues" evidence="6">
    <location>
        <begin position="422"/>
        <end position="443"/>
    </location>
</feature>
<dbReference type="SUPFAM" id="SSF103473">
    <property type="entry name" value="MFS general substrate transporter"/>
    <property type="match status" value="1"/>
</dbReference>
<dbReference type="InterPro" id="IPR020846">
    <property type="entry name" value="MFS_dom"/>
</dbReference>
<dbReference type="Proteomes" id="UP000309340">
    <property type="component" value="Unassembled WGS sequence"/>
</dbReference>
<dbReference type="AlphaFoldDB" id="A0A4V5NH00"/>
<proteinExistence type="predicted"/>
<keyword evidence="2" id="KW-0813">Transport</keyword>
<feature type="transmembrane region" description="Helical" evidence="7">
    <location>
        <begin position="747"/>
        <end position="765"/>
    </location>
</feature>
<feature type="compositionally biased region" description="Basic and acidic residues" evidence="6">
    <location>
        <begin position="457"/>
        <end position="481"/>
    </location>
</feature>
<feature type="compositionally biased region" description="Basic residues" evidence="6">
    <location>
        <begin position="189"/>
        <end position="198"/>
    </location>
</feature>
<dbReference type="PROSITE" id="PS50850">
    <property type="entry name" value="MFS"/>
    <property type="match status" value="1"/>
</dbReference>
<evidence type="ECO:0000256" key="5">
    <source>
        <dbReference type="ARBA" id="ARBA00023136"/>
    </source>
</evidence>
<feature type="transmembrane region" description="Helical" evidence="7">
    <location>
        <begin position="806"/>
        <end position="829"/>
    </location>
</feature>
<feature type="compositionally biased region" description="Polar residues" evidence="6">
    <location>
        <begin position="525"/>
        <end position="537"/>
    </location>
</feature>
<dbReference type="PANTHER" id="PTHR23504:SF31">
    <property type="entry name" value="MAJOR FACILITATOR SUPERFAMILY DOMAIN-CONTAINING PROTEIN 10"/>
    <property type="match status" value="1"/>
</dbReference>
<feature type="transmembrane region" description="Helical" evidence="7">
    <location>
        <begin position="713"/>
        <end position="735"/>
    </location>
</feature>
<comment type="caution">
    <text evidence="9">The sequence shown here is derived from an EMBL/GenBank/DDBJ whole genome shotgun (WGS) entry which is preliminary data.</text>
</comment>
<dbReference type="PANTHER" id="PTHR23504">
    <property type="entry name" value="MAJOR FACILITATOR SUPERFAMILY DOMAIN-CONTAINING PROTEIN 10"/>
    <property type="match status" value="1"/>
</dbReference>
<feature type="region of interest" description="Disordered" evidence="6">
    <location>
        <begin position="128"/>
        <end position="206"/>
    </location>
</feature>
<feature type="compositionally biased region" description="Basic and acidic residues" evidence="6">
    <location>
        <begin position="174"/>
        <end position="188"/>
    </location>
</feature>
<accession>A0A4V5NH00</accession>
<dbReference type="InterPro" id="IPR011701">
    <property type="entry name" value="MFS"/>
</dbReference>
<evidence type="ECO:0000313" key="9">
    <source>
        <dbReference type="EMBL" id="TKA68309.1"/>
    </source>
</evidence>
<feature type="region of interest" description="Disordered" evidence="6">
    <location>
        <begin position="1"/>
        <end position="27"/>
    </location>
</feature>
<dbReference type="Pfam" id="PF07690">
    <property type="entry name" value="MFS_1"/>
    <property type="match status" value="1"/>
</dbReference>
<feature type="compositionally biased region" description="Polar residues" evidence="6">
    <location>
        <begin position="291"/>
        <end position="304"/>
    </location>
</feature>
<sequence length="831" mass="90317">MLHWLAGSKQPEGPTDPDATGYIEAPETPAPVFAVRAFKQAIFGTPQTVQPKPRRHSNNDNVRPRPQGSRPDRPHLTRPKSAGDARKLAEQNEVAVPDPIASPTKGILMTPGTAATKRKTVTFGEHVADNEDKRPTKSGLPDDCPGKFPSPWAKPGATADVSEGVVESVRGRSKLTEALEQARDESAKRGAKAHKRGKSRDDEGIAEELEEPLAESALYWKTQYDVYRDNSQREIKKLIMKQKAAKSFAKEKDWQCTELADELRQERKKVDKLEKKTLELETQLSEMREQLMQNQGLSRTSTEILTKPEPAESESRRASPPTQSRSAVVQEPAEEPAGTVAEPIVRPQATKPSAEPARSSMDEGEKPRPTNETAKPRARARPANVRTRTNDDIWNQSINSSSPAATRSGRPPVSPKAGRAVTSGTGATPLMSLSVNTLPTANITRRDSAQPSPPMDRFAKEPLVRQEVARLPHGEDKRKECPVLSPGLPQPSPEPSSRAPQSSTPRKGHSTDAANDRSIPVPASSPFQPSPKLSSPEATAKKSYFDRMAQDPIKTTEAPTSQENVPRDAKAKPLSSENIKPTAAWNAINAPNVGKRVTSLTDKSGKEVGLDRIEAAKARMAARGRVLSEITAVMAATTPIAPARRKQVLRVLFISLLLDLISFTFILPLFPKLLEFYRNLEIEKTGTVLSRILYGLNAYKNSFSKPINDRYDIVLLGGAMGSLFSLCQAIASPVIGTLSDRYGRRTALLWSMMGNIASVALWCAATDFRTFLASRIVGGLSEGNVQLALAIATDISSDEERGKTMAMVGACFSIAFTFGPALGAALAQITT</sequence>
<dbReference type="InterPro" id="IPR021589">
    <property type="entry name" value="Cut12"/>
</dbReference>
<evidence type="ECO:0000256" key="7">
    <source>
        <dbReference type="SAM" id="Phobius"/>
    </source>
</evidence>
<keyword evidence="4 7" id="KW-1133">Transmembrane helix</keyword>
<dbReference type="EMBL" id="NAJQ01000517">
    <property type="protein sequence ID" value="TKA68309.1"/>
    <property type="molecule type" value="Genomic_DNA"/>
</dbReference>
<feature type="region of interest" description="Disordered" evidence="6">
    <location>
        <begin position="284"/>
        <end position="538"/>
    </location>
</feature>
<feature type="compositionally biased region" description="Basic and acidic residues" evidence="6">
    <location>
        <begin position="70"/>
        <end position="90"/>
    </location>
</feature>
<dbReference type="Pfam" id="PF11500">
    <property type="entry name" value="Cut12"/>
    <property type="match status" value="1"/>
</dbReference>
<feature type="compositionally biased region" description="Polar residues" evidence="6">
    <location>
        <begin position="392"/>
        <end position="405"/>
    </location>
</feature>
<comment type="subcellular location">
    <subcellularLocation>
        <location evidence="1">Membrane</location>
        <topology evidence="1">Multi-pass membrane protein</topology>
    </subcellularLocation>
</comment>
<evidence type="ECO:0000256" key="3">
    <source>
        <dbReference type="ARBA" id="ARBA00022692"/>
    </source>
</evidence>
<keyword evidence="10" id="KW-1185">Reference proteome</keyword>
<dbReference type="InterPro" id="IPR005829">
    <property type="entry name" value="Sugar_transporter_CS"/>
</dbReference>
<evidence type="ECO:0000259" key="8">
    <source>
        <dbReference type="PROSITE" id="PS50850"/>
    </source>
</evidence>
<evidence type="ECO:0000256" key="1">
    <source>
        <dbReference type="ARBA" id="ARBA00004141"/>
    </source>
</evidence>
<gene>
    <name evidence="9" type="ORF">B0A55_08605</name>
</gene>
<organism evidence="9 10">
    <name type="scientific">Friedmanniomyces simplex</name>
    <dbReference type="NCBI Taxonomy" id="329884"/>
    <lineage>
        <taxon>Eukaryota</taxon>
        <taxon>Fungi</taxon>
        <taxon>Dikarya</taxon>
        <taxon>Ascomycota</taxon>
        <taxon>Pezizomycotina</taxon>
        <taxon>Dothideomycetes</taxon>
        <taxon>Dothideomycetidae</taxon>
        <taxon>Mycosphaerellales</taxon>
        <taxon>Teratosphaeriaceae</taxon>
        <taxon>Friedmanniomyces</taxon>
    </lineage>
</organism>
<feature type="region of interest" description="Disordered" evidence="6">
    <location>
        <begin position="552"/>
        <end position="576"/>
    </location>
</feature>
<reference evidence="9 10" key="1">
    <citation type="submission" date="2017-03" db="EMBL/GenBank/DDBJ databases">
        <title>Genomes of endolithic fungi from Antarctica.</title>
        <authorList>
            <person name="Coleine C."/>
            <person name="Masonjones S."/>
            <person name="Stajich J.E."/>
        </authorList>
    </citation>
    <scope>NUCLEOTIDE SEQUENCE [LARGE SCALE GENOMIC DNA]</scope>
    <source>
        <strain evidence="9 10">CCFEE 5184</strain>
    </source>
</reference>
<dbReference type="GO" id="GO:0016020">
    <property type="term" value="C:membrane"/>
    <property type="evidence" value="ECO:0007669"/>
    <property type="project" value="UniProtKB-SubCell"/>
</dbReference>
<dbReference type="OrthoDB" id="5383703at2759"/>
<evidence type="ECO:0000256" key="6">
    <source>
        <dbReference type="SAM" id="MobiDB-lite"/>
    </source>
</evidence>
<keyword evidence="5 7" id="KW-0472">Membrane</keyword>
<dbReference type="Gene3D" id="1.20.1250.20">
    <property type="entry name" value="MFS general substrate transporter like domains"/>
    <property type="match status" value="1"/>
</dbReference>
<dbReference type="InterPro" id="IPR036259">
    <property type="entry name" value="MFS_trans_sf"/>
</dbReference>
<evidence type="ECO:0000256" key="2">
    <source>
        <dbReference type="ARBA" id="ARBA00022448"/>
    </source>
</evidence>
<protein>
    <recommendedName>
        <fullName evidence="8">Major facilitator superfamily (MFS) profile domain-containing protein</fullName>
    </recommendedName>
</protein>
<evidence type="ECO:0000313" key="10">
    <source>
        <dbReference type="Proteomes" id="UP000309340"/>
    </source>
</evidence>
<feature type="transmembrane region" description="Helical" evidence="7">
    <location>
        <begin position="648"/>
        <end position="670"/>
    </location>
</feature>
<evidence type="ECO:0000256" key="4">
    <source>
        <dbReference type="ARBA" id="ARBA00022989"/>
    </source>
</evidence>
<feature type="compositionally biased region" description="Basic and acidic residues" evidence="6">
    <location>
        <begin position="360"/>
        <end position="369"/>
    </location>
</feature>
<feature type="non-terminal residue" evidence="9">
    <location>
        <position position="831"/>
    </location>
</feature>
<dbReference type="GO" id="GO:0022857">
    <property type="term" value="F:transmembrane transporter activity"/>
    <property type="evidence" value="ECO:0007669"/>
    <property type="project" value="InterPro"/>
</dbReference>
<feature type="domain" description="Major facilitator superfamily (MFS) profile" evidence="8">
    <location>
        <begin position="648"/>
        <end position="831"/>
    </location>
</feature>
<feature type="region of interest" description="Disordered" evidence="6">
    <location>
        <begin position="43"/>
        <end position="110"/>
    </location>
</feature>
<name>A0A4V5NH00_9PEZI</name>
<dbReference type="PROSITE" id="PS00216">
    <property type="entry name" value="SUGAR_TRANSPORT_1"/>
    <property type="match status" value="1"/>
</dbReference>